<evidence type="ECO:0000256" key="4">
    <source>
        <dbReference type="ARBA" id="ARBA00022741"/>
    </source>
</evidence>
<keyword evidence="8" id="KW-0028">Amino-acid biosynthesis</keyword>
<dbReference type="SUPFAM" id="SSF56235">
    <property type="entry name" value="N-terminal nucleophile aminohydrolases (Ntn hydrolases)"/>
    <property type="match status" value="1"/>
</dbReference>
<evidence type="ECO:0000259" key="11">
    <source>
        <dbReference type="PROSITE" id="PS51278"/>
    </source>
</evidence>
<dbReference type="InterPro" id="IPR001962">
    <property type="entry name" value="Asn_synthase"/>
</dbReference>
<reference evidence="13" key="1">
    <citation type="submission" date="2020-01" db="EMBL/GenBank/DDBJ databases">
        <title>Phosphoaccumulans saitamaens gen. nov., sp. nov., a polyphosphate accumulating bacterium isolated from surface river water.</title>
        <authorList>
            <person name="Watanabe K."/>
            <person name="Suda W."/>
        </authorList>
    </citation>
    <scope>NUCLEOTIDE SEQUENCE [LARGE SCALE GENOMIC DNA]</scope>
    <source>
        <strain evidence="13">ICHIAU1</strain>
    </source>
</reference>
<dbReference type="InterPro" id="IPR051786">
    <property type="entry name" value="ASN_synthetase/amidase"/>
</dbReference>
<keyword evidence="4 9" id="KW-0547">Nucleotide-binding</keyword>
<dbReference type="EC" id="6.3.5.4" evidence="3"/>
<comment type="similarity">
    <text evidence="2">Belongs to the asparagine synthetase family.</text>
</comment>
<evidence type="ECO:0000256" key="9">
    <source>
        <dbReference type="PIRSR" id="PIRSR001589-2"/>
    </source>
</evidence>
<dbReference type="PANTHER" id="PTHR43284">
    <property type="entry name" value="ASPARAGINE SYNTHETASE (GLUTAMINE-HYDROLYZING)"/>
    <property type="match status" value="1"/>
</dbReference>
<dbReference type="Gene3D" id="3.60.20.10">
    <property type="entry name" value="Glutamine Phosphoribosylpyrophosphate, subunit 1, domain 1"/>
    <property type="match status" value="1"/>
</dbReference>
<dbReference type="PROSITE" id="PS51278">
    <property type="entry name" value="GATASE_TYPE_2"/>
    <property type="match status" value="1"/>
</dbReference>
<evidence type="ECO:0000256" key="6">
    <source>
        <dbReference type="ARBA" id="ARBA00022962"/>
    </source>
</evidence>
<dbReference type="SUPFAM" id="SSF52402">
    <property type="entry name" value="Adenine nucleotide alpha hydrolases-like"/>
    <property type="match status" value="1"/>
</dbReference>
<dbReference type="Pfam" id="PF13537">
    <property type="entry name" value="GATase_7"/>
    <property type="match status" value="1"/>
</dbReference>
<evidence type="ECO:0000256" key="3">
    <source>
        <dbReference type="ARBA" id="ARBA00012737"/>
    </source>
</evidence>
<dbReference type="GO" id="GO:0004066">
    <property type="term" value="F:asparagine synthase (glutamine-hydrolyzing) activity"/>
    <property type="evidence" value="ECO:0007669"/>
    <property type="project" value="UniProtKB-EC"/>
</dbReference>
<feature type="binding site" evidence="9">
    <location>
        <begin position="359"/>
        <end position="360"/>
    </location>
    <ligand>
        <name>ATP</name>
        <dbReference type="ChEBI" id="CHEBI:30616"/>
    </ligand>
</feature>
<evidence type="ECO:0000313" key="12">
    <source>
        <dbReference type="EMBL" id="BBU68059.1"/>
    </source>
</evidence>
<dbReference type="CDD" id="cd00712">
    <property type="entry name" value="AsnB"/>
    <property type="match status" value="1"/>
</dbReference>
<dbReference type="InterPro" id="IPR006426">
    <property type="entry name" value="Asn_synth_AEB"/>
</dbReference>
<feature type="site" description="Important for beta-aspartyl-AMP intermediate formation" evidence="10">
    <location>
        <position position="361"/>
    </location>
</feature>
<proteinExistence type="inferred from homology"/>
<dbReference type="RefSeq" id="WP_162048998.1">
    <property type="nucleotide sequence ID" value="NZ_AP022345.1"/>
</dbReference>
<keyword evidence="6 8" id="KW-0315">Glutamine amidotransferase</keyword>
<dbReference type="PANTHER" id="PTHR43284:SF1">
    <property type="entry name" value="ASPARAGINE SYNTHETASE"/>
    <property type="match status" value="1"/>
</dbReference>
<feature type="binding site" evidence="9">
    <location>
        <position position="288"/>
    </location>
    <ligand>
        <name>ATP</name>
        <dbReference type="ChEBI" id="CHEBI:30616"/>
    </ligand>
</feature>
<dbReference type="OrthoDB" id="9763290at2"/>
<keyword evidence="5 9" id="KW-0067">ATP-binding</keyword>
<feature type="binding site" evidence="9">
    <location>
        <position position="97"/>
    </location>
    <ligand>
        <name>L-glutamine</name>
        <dbReference type="ChEBI" id="CHEBI:58359"/>
    </ligand>
</feature>
<dbReference type="GO" id="GO:0005829">
    <property type="term" value="C:cytosol"/>
    <property type="evidence" value="ECO:0007669"/>
    <property type="project" value="TreeGrafter"/>
</dbReference>
<feature type="active site" description="For GATase activity" evidence="8">
    <location>
        <position position="2"/>
    </location>
</feature>
<dbReference type="Pfam" id="PF00733">
    <property type="entry name" value="Asn_synthase"/>
    <property type="match status" value="1"/>
</dbReference>
<evidence type="ECO:0000256" key="1">
    <source>
        <dbReference type="ARBA" id="ARBA00005187"/>
    </source>
</evidence>
<evidence type="ECO:0000256" key="5">
    <source>
        <dbReference type="ARBA" id="ARBA00022840"/>
    </source>
</evidence>
<dbReference type="CDD" id="cd01991">
    <property type="entry name" value="Asn_synthase_B_C"/>
    <property type="match status" value="1"/>
</dbReference>
<evidence type="ECO:0000313" key="13">
    <source>
        <dbReference type="Proteomes" id="UP000463961"/>
    </source>
</evidence>
<dbReference type="GO" id="GO:0006529">
    <property type="term" value="P:asparagine biosynthetic process"/>
    <property type="evidence" value="ECO:0007669"/>
    <property type="project" value="UniProtKB-KW"/>
</dbReference>
<dbReference type="Proteomes" id="UP000463961">
    <property type="component" value="Chromosome"/>
</dbReference>
<evidence type="ECO:0000256" key="2">
    <source>
        <dbReference type="ARBA" id="ARBA00005752"/>
    </source>
</evidence>
<dbReference type="InterPro" id="IPR017932">
    <property type="entry name" value="GATase_2_dom"/>
</dbReference>
<dbReference type="PIRSF" id="PIRSF001589">
    <property type="entry name" value="Asn_synthetase_glu-h"/>
    <property type="match status" value="1"/>
</dbReference>
<protein>
    <recommendedName>
        <fullName evidence="3">asparagine synthase (glutamine-hydrolyzing)</fullName>
        <ecNumber evidence="3">6.3.5.4</ecNumber>
    </recommendedName>
</protein>
<keyword evidence="8" id="KW-0061">Asparagine biosynthesis</keyword>
<evidence type="ECO:0000256" key="7">
    <source>
        <dbReference type="ARBA" id="ARBA00048741"/>
    </source>
</evidence>
<comment type="catalytic activity">
    <reaction evidence="7">
        <text>L-aspartate + L-glutamine + ATP + H2O = L-asparagine + L-glutamate + AMP + diphosphate + H(+)</text>
        <dbReference type="Rhea" id="RHEA:12228"/>
        <dbReference type="ChEBI" id="CHEBI:15377"/>
        <dbReference type="ChEBI" id="CHEBI:15378"/>
        <dbReference type="ChEBI" id="CHEBI:29985"/>
        <dbReference type="ChEBI" id="CHEBI:29991"/>
        <dbReference type="ChEBI" id="CHEBI:30616"/>
        <dbReference type="ChEBI" id="CHEBI:33019"/>
        <dbReference type="ChEBI" id="CHEBI:58048"/>
        <dbReference type="ChEBI" id="CHEBI:58359"/>
        <dbReference type="ChEBI" id="CHEBI:456215"/>
        <dbReference type="EC" id="6.3.5.4"/>
    </reaction>
</comment>
<dbReference type="Gene3D" id="3.40.50.620">
    <property type="entry name" value="HUPs"/>
    <property type="match status" value="2"/>
</dbReference>
<dbReference type="NCBIfam" id="TIGR01536">
    <property type="entry name" value="asn_synth_AEB"/>
    <property type="match status" value="1"/>
</dbReference>
<dbReference type="InterPro" id="IPR029055">
    <property type="entry name" value="Ntn_hydrolases_N"/>
</dbReference>
<dbReference type="EMBL" id="AP022345">
    <property type="protein sequence ID" value="BBU68059.1"/>
    <property type="molecule type" value="Genomic_DNA"/>
</dbReference>
<organism evidence="12 13">
    <name type="scientific">Fluviibacter phosphoraccumulans</name>
    <dbReference type="NCBI Taxonomy" id="1751046"/>
    <lineage>
        <taxon>Bacteria</taxon>
        <taxon>Pseudomonadati</taxon>
        <taxon>Pseudomonadota</taxon>
        <taxon>Betaproteobacteria</taxon>
        <taxon>Rhodocyclales</taxon>
        <taxon>Fluviibacteraceae</taxon>
        <taxon>Fluviibacter</taxon>
    </lineage>
</organism>
<comment type="pathway">
    <text evidence="1">Amino-acid biosynthesis; L-asparagine biosynthesis; L-asparagine from L-aspartate (L-Gln route): step 1/1.</text>
</comment>
<accession>A0A7R6R503</accession>
<sequence>MCGFVGWLDKAPADRSILERMTTTLVHRGPDAAGYHLDGPIALGHRRLAVIDLAASQQPMHSACGRYSLAYNGELYNFKTLRAELQAKGVQFRTNGDTEVLLQALIAWGDAALPRLEGMFAFAFWDKQNQSLLLARDPLGIKPLNIYQDGQRILFASELKAILAHPGVSRDIDLDALQLYLECQYIPAPFTIFKQIRKLQPARALRVQNGQTHEWTYWNPSYEPKWTASEAELTDQLEAELKRSVSSMLVADVPLGAFVSGGIDSSLIAALMKDVGQTQPKIFNLGFIGNTSHSEHEYAARVAQHIGADHHPLMVQPGDVISAFDQWVDIYDEPFGDQAALPTMLLSRLTRQHVTVALSGEGADEVFAGYSNYAKRLKEAKLAARLGHPLSPLPLIYPLLPATLRKDRLIKAAARPLARRYLTIPNHFDRELHKGILNPALTSKTSVPLEMLAEEAYVNCQATGYLDKLLTIDQKLWLPDDLLTKVDRATMAYSLEARVPYLDHKLVEFAARLPANMKLHGRDTKYLLKKVAERYLPHDIVYRGKQGFVMPLHEWLAGGLSASLSDMLGAGGLGGRNIFRSGFLDKLQREQATPKRPHGGRLWTLMVLELWFRRYAPDFRL</sequence>
<name>A0A7R6R503_9RHOO</name>
<feature type="domain" description="Glutamine amidotransferase type-2" evidence="11">
    <location>
        <begin position="2"/>
        <end position="210"/>
    </location>
</feature>
<dbReference type="GO" id="GO:0005524">
    <property type="term" value="F:ATP binding"/>
    <property type="evidence" value="ECO:0007669"/>
    <property type="project" value="UniProtKB-KW"/>
</dbReference>
<dbReference type="InterPro" id="IPR014729">
    <property type="entry name" value="Rossmann-like_a/b/a_fold"/>
</dbReference>
<keyword evidence="13" id="KW-1185">Reference proteome</keyword>
<evidence type="ECO:0000256" key="10">
    <source>
        <dbReference type="PIRSR" id="PIRSR001589-3"/>
    </source>
</evidence>
<evidence type="ECO:0000256" key="8">
    <source>
        <dbReference type="PIRSR" id="PIRSR001589-1"/>
    </source>
</evidence>
<gene>
    <name evidence="12" type="ORF">ICHIAU1_03420</name>
</gene>
<dbReference type="InterPro" id="IPR033738">
    <property type="entry name" value="AsnB_N"/>
</dbReference>
<dbReference type="AlphaFoldDB" id="A0A7R6R503"/>